<comment type="subcellular location">
    <subcellularLocation>
        <location evidence="2">Cytoplasm</location>
    </subcellularLocation>
    <subcellularLocation>
        <location evidence="1">Nucleus</location>
    </subcellularLocation>
</comment>
<evidence type="ECO:0000256" key="6">
    <source>
        <dbReference type="ARBA" id="ARBA00023015"/>
    </source>
</evidence>
<accession>A0ABD6EZE2</accession>
<keyword evidence="7" id="KW-0804">Transcription</keyword>
<evidence type="ECO:0000256" key="7">
    <source>
        <dbReference type="ARBA" id="ARBA00023163"/>
    </source>
</evidence>
<dbReference type="Proteomes" id="UP001608902">
    <property type="component" value="Unassembled WGS sequence"/>
</dbReference>
<dbReference type="PIRSF" id="PIRSF005290">
    <property type="entry name" value="NOT_su_3_5"/>
    <property type="match status" value="1"/>
</dbReference>
<feature type="region of interest" description="Disordered" evidence="10">
    <location>
        <begin position="266"/>
        <end position="329"/>
    </location>
</feature>
<dbReference type="AlphaFoldDB" id="A0ABD6EZE2"/>
<evidence type="ECO:0000259" key="11">
    <source>
        <dbReference type="Pfam" id="PF04065"/>
    </source>
</evidence>
<feature type="compositionally biased region" description="Polar residues" evidence="10">
    <location>
        <begin position="306"/>
        <end position="322"/>
    </location>
</feature>
<evidence type="ECO:0000256" key="2">
    <source>
        <dbReference type="ARBA" id="ARBA00004496"/>
    </source>
</evidence>
<dbReference type="GO" id="GO:0005737">
    <property type="term" value="C:cytoplasm"/>
    <property type="evidence" value="ECO:0007669"/>
    <property type="project" value="UniProtKB-SubCell"/>
</dbReference>
<proteinExistence type="inferred from homology"/>
<evidence type="ECO:0000256" key="3">
    <source>
        <dbReference type="ARBA" id="ARBA00007682"/>
    </source>
</evidence>
<comment type="caution">
    <text evidence="12">The sequence shown here is derived from an EMBL/GenBank/DDBJ whole genome shotgun (WGS) entry which is preliminary data.</text>
</comment>
<feature type="coiled-coil region" evidence="9">
    <location>
        <begin position="22"/>
        <end position="68"/>
    </location>
</feature>
<evidence type="ECO:0000313" key="13">
    <source>
        <dbReference type="Proteomes" id="UP001608902"/>
    </source>
</evidence>
<dbReference type="PANTHER" id="PTHR23326">
    <property type="entry name" value="CCR4 NOT-RELATED"/>
    <property type="match status" value="1"/>
</dbReference>
<feature type="compositionally biased region" description="Low complexity" evidence="10">
    <location>
        <begin position="277"/>
        <end position="286"/>
    </location>
</feature>
<comment type="similarity">
    <text evidence="3">Belongs to the CNOT2/3/5 family.</text>
</comment>
<feature type="compositionally biased region" description="Basic and acidic residues" evidence="10">
    <location>
        <begin position="110"/>
        <end position="122"/>
    </location>
</feature>
<protein>
    <recommendedName>
        <fullName evidence="11">CCR4-Not complex component Not N-terminal domain-containing protein</fullName>
    </recommendedName>
</protein>
<feature type="compositionally biased region" description="Basic and acidic residues" evidence="10">
    <location>
        <begin position="154"/>
        <end position="171"/>
    </location>
</feature>
<organism evidence="12 13">
    <name type="scientific">Gnathostoma spinigerum</name>
    <dbReference type="NCBI Taxonomy" id="75299"/>
    <lineage>
        <taxon>Eukaryota</taxon>
        <taxon>Metazoa</taxon>
        <taxon>Ecdysozoa</taxon>
        <taxon>Nematoda</taxon>
        <taxon>Chromadorea</taxon>
        <taxon>Rhabditida</taxon>
        <taxon>Spirurina</taxon>
        <taxon>Gnathostomatomorpha</taxon>
        <taxon>Gnathostomatoidea</taxon>
        <taxon>Gnathostomatidae</taxon>
        <taxon>Gnathostoma</taxon>
    </lineage>
</organism>
<evidence type="ECO:0000256" key="8">
    <source>
        <dbReference type="ARBA" id="ARBA00023242"/>
    </source>
</evidence>
<keyword evidence="6" id="KW-0805">Transcription regulation</keyword>
<dbReference type="EMBL" id="JBGFUD010008540">
    <property type="protein sequence ID" value="MFH4982127.1"/>
    <property type="molecule type" value="Genomic_DNA"/>
</dbReference>
<keyword evidence="5" id="KW-0678">Repressor</keyword>
<feature type="domain" description="CCR4-Not complex component Not N-terminal" evidence="11">
    <location>
        <begin position="4"/>
        <end position="249"/>
    </location>
</feature>
<dbReference type="InterPro" id="IPR007207">
    <property type="entry name" value="Not_N"/>
</dbReference>
<keyword evidence="9" id="KW-0175">Coiled coil</keyword>
<dbReference type="GO" id="GO:0005634">
    <property type="term" value="C:nucleus"/>
    <property type="evidence" value="ECO:0007669"/>
    <property type="project" value="UniProtKB-SubCell"/>
</dbReference>
<sequence>MAEKRKLLNEIDKCFKKIEEGVDLFEETMAKMQEANSENQREKFQDDLKKEIKKLQRLRDQIKGWQNSSDIKDKDRLTSYRKRIELRMEQFKDIERENKTKPHSKQGLSAEEKLDPREKEKSETIEWLQLQIRQLEEESDKTESQIEMLSTIDNTRKKGKRDDPKKGEKERLKKLEELRKHFDRLKFHVSKLEICMRLVNNETLESRVVMDALKEPFQMYIDSLDADNDNDPEAFDPEVAGVYDDLDLQSITPQLGGAIFGSVDLEDKMDSNGGGTSSPSASPTPNIVLKDGDENATKQRHLSGETPVTLTHQLSASRSTPATPLKFSK</sequence>
<dbReference type="Pfam" id="PF04065">
    <property type="entry name" value="Not3"/>
    <property type="match status" value="1"/>
</dbReference>
<evidence type="ECO:0000256" key="4">
    <source>
        <dbReference type="ARBA" id="ARBA00022490"/>
    </source>
</evidence>
<keyword evidence="8" id="KW-0539">Nucleus</keyword>
<feature type="compositionally biased region" description="Basic and acidic residues" evidence="10">
    <location>
        <begin position="91"/>
        <end position="100"/>
    </location>
</feature>
<evidence type="ECO:0000256" key="9">
    <source>
        <dbReference type="SAM" id="Coils"/>
    </source>
</evidence>
<keyword evidence="13" id="KW-1185">Reference proteome</keyword>
<evidence type="ECO:0000256" key="5">
    <source>
        <dbReference type="ARBA" id="ARBA00022491"/>
    </source>
</evidence>
<gene>
    <name evidence="12" type="ORF">AB6A40_008836</name>
</gene>
<feature type="region of interest" description="Disordered" evidence="10">
    <location>
        <begin position="91"/>
        <end position="122"/>
    </location>
</feature>
<name>A0ABD6EZE2_9BILA</name>
<evidence type="ECO:0000256" key="10">
    <source>
        <dbReference type="SAM" id="MobiDB-lite"/>
    </source>
</evidence>
<dbReference type="InterPro" id="IPR012270">
    <property type="entry name" value="CCR4-NOT_su3/5"/>
</dbReference>
<feature type="region of interest" description="Disordered" evidence="10">
    <location>
        <begin position="138"/>
        <end position="171"/>
    </location>
</feature>
<keyword evidence="4" id="KW-0963">Cytoplasm</keyword>
<dbReference type="InterPro" id="IPR040168">
    <property type="entry name" value="Not2/3/5"/>
</dbReference>
<reference evidence="12 13" key="1">
    <citation type="submission" date="2024-08" db="EMBL/GenBank/DDBJ databases">
        <title>Gnathostoma spinigerum genome.</title>
        <authorList>
            <person name="Gonzalez-Bertolin B."/>
            <person name="Monzon S."/>
            <person name="Zaballos A."/>
            <person name="Jimenez P."/>
            <person name="Dekumyoy P."/>
            <person name="Varona S."/>
            <person name="Cuesta I."/>
            <person name="Sumanam S."/>
            <person name="Adisakwattana P."/>
            <person name="Gasser R.B."/>
            <person name="Hernandez-Gonzalez A."/>
            <person name="Young N.D."/>
            <person name="Perteguer M.J."/>
        </authorList>
    </citation>
    <scope>NUCLEOTIDE SEQUENCE [LARGE SCALE GENOMIC DNA]</scope>
    <source>
        <strain evidence="12">AL3</strain>
        <tissue evidence="12">Liver</tissue>
    </source>
</reference>
<evidence type="ECO:0000313" key="12">
    <source>
        <dbReference type="EMBL" id="MFH4982127.1"/>
    </source>
</evidence>
<evidence type="ECO:0000256" key="1">
    <source>
        <dbReference type="ARBA" id="ARBA00004123"/>
    </source>
</evidence>